<keyword evidence="1" id="KW-1015">Disulfide bond</keyword>
<dbReference type="Ensembl" id="ENSCAFT00040017810.1">
    <property type="protein sequence ID" value="ENSCAFP00040015456.1"/>
    <property type="gene ID" value="ENSCAFG00040009529.1"/>
</dbReference>
<dbReference type="InterPro" id="IPR001314">
    <property type="entry name" value="Peptidase_S1A"/>
</dbReference>
<dbReference type="InterPro" id="IPR001254">
    <property type="entry name" value="Trypsin_dom"/>
</dbReference>
<dbReference type="Pfam" id="PF00089">
    <property type="entry name" value="Trypsin"/>
    <property type="match status" value="1"/>
</dbReference>
<evidence type="ECO:0000256" key="1">
    <source>
        <dbReference type="ARBA" id="ARBA00023157"/>
    </source>
</evidence>
<feature type="region of interest" description="Disordered" evidence="2">
    <location>
        <begin position="223"/>
        <end position="293"/>
    </location>
</feature>
<dbReference type="AlphaFoldDB" id="A0A8C0S3X4"/>
<reference evidence="5" key="1">
    <citation type="submission" date="2018-10" db="EMBL/GenBank/DDBJ databases">
        <title>De novo assembly of a Great Dane genome.</title>
        <authorList>
            <person name="Kidd J.M."/>
            <person name="Pendleton A.L."/>
            <person name="Shen F."/>
            <person name="Emery S."/>
        </authorList>
    </citation>
    <scope>NUCLEOTIDE SEQUENCE [LARGE SCALE GENOMIC DNA]</scope>
    <source>
        <strain evidence="5">Great Dane</strain>
    </source>
</reference>
<dbReference type="FunFam" id="2.40.10.10:FF:000147">
    <property type="entry name" value="Kallikrein related peptidase 12"/>
    <property type="match status" value="1"/>
</dbReference>
<proteinExistence type="predicted"/>
<dbReference type="PROSITE" id="PS00134">
    <property type="entry name" value="TRYPSIN_HIS"/>
    <property type="match status" value="1"/>
</dbReference>
<evidence type="ECO:0000313" key="5">
    <source>
        <dbReference type="Ensembl" id="ENSCAFP00040015456.1"/>
    </source>
</evidence>
<feature type="chain" id="PRO_5034297128" evidence="3">
    <location>
        <begin position="32"/>
        <end position="293"/>
    </location>
</feature>
<dbReference type="PANTHER" id="PTHR24271">
    <property type="entry name" value="KALLIKREIN-RELATED"/>
    <property type="match status" value="1"/>
</dbReference>
<evidence type="ECO:0000259" key="4">
    <source>
        <dbReference type="PROSITE" id="PS50240"/>
    </source>
</evidence>
<dbReference type="PRINTS" id="PR00722">
    <property type="entry name" value="CHYMOTRYPSIN"/>
</dbReference>
<evidence type="ECO:0000256" key="2">
    <source>
        <dbReference type="SAM" id="MobiDB-lite"/>
    </source>
</evidence>
<dbReference type="InterPro" id="IPR009003">
    <property type="entry name" value="Peptidase_S1_PA"/>
</dbReference>
<sequence>MEDPAGRGTRTWRWVTLGSSILLLFCVTGLSQPATEKIVKGKECARHSQPWQVGLFEGANLRCGGVLIDRRWVLTAAHCSGSRYWVRLGEHSLSRLDWTEKIRRSGFSMTHPSYQGAQHSHDNDIRLLRLGTPVPLTRSIQPLPLPTTCAVAGTKCQISGWGITNQLWNPFPDLLQCLNVSIVSSAACRAVFPGRITDNMVCASGTEGADACQVSGRSQCLVTQAGSRRQSREDEGERDVVRKKGRRRIRQGDPGDGRRAERRRGGREGENREGKMGGAQERKRKRRREDGGR</sequence>
<dbReference type="PROSITE" id="PS50240">
    <property type="entry name" value="TRYPSIN_DOM"/>
    <property type="match status" value="1"/>
</dbReference>
<dbReference type="CDD" id="cd00190">
    <property type="entry name" value="Tryp_SPc"/>
    <property type="match status" value="1"/>
</dbReference>
<feature type="signal peptide" evidence="3">
    <location>
        <begin position="1"/>
        <end position="31"/>
    </location>
</feature>
<dbReference type="Proteomes" id="UP000694542">
    <property type="component" value="Chromosome 1"/>
</dbReference>
<dbReference type="SUPFAM" id="SSF50494">
    <property type="entry name" value="Trypsin-like serine proteases"/>
    <property type="match status" value="1"/>
</dbReference>
<name>A0A8C0S3X4_CANLF</name>
<evidence type="ECO:0000256" key="3">
    <source>
        <dbReference type="SAM" id="SignalP"/>
    </source>
</evidence>
<organism evidence="5 6">
    <name type="scientific">Canis lupus familiaris</name>
    <name type="common">Dog</name>
    <name type="synonym">Canis familiaris</name>
    <dbReference type="NCBI Taxonomy" id="9615"/>
    <lineage>
        <taxon>Eukaryota</taxon>
        <taxon>Metazoa</taxon>
        <taxon>Chordata</taxon>
        <taxon>Craniata</taxon>
        <taxon>Vertebrata</taxon>
        <taxon>Euteleostomi</taxon>
        <taxon>Mammalia</taxon>
        <taxon>Eutheria</taxon>
        <taxon>Laurasiatheria</taxon>
        <taxon>Carnivora</taxon>
        <taxon>Caniformia</taxon>
        <taxon>Canidae</taxon>
        <taxon>Canis</taxon>
    </lineage>
</organism>
<dbReference type="InterPro" id="IPR018114">
    <property type="entry name" value="TRYPSIN_HIS"/>
</dbReference>
<gene>
    <name evidence="5" type="primary">KLK12</name>
</gene>
<protein>
    <submittedName>
        <fullName evidence="5">Kallikrein related peptidase 12</fullName>
    </submittedName>
</protein>
<dbReference type="PANTHER" id="PTHR24271:SF63">
    <property type="entry name" value="KALLIKREIN-12"/>
    <property type="match status" value="1"/>
</dbReference>
<feature type="compositionally biased region" description="Basic and acidic residues" evidence="2">
    <location>
        <begin position="230"/>
        <end position="242"/>
    </location>
</feature>
<dbReference type="GO" id="GO:0004252">
    <property type="term" value="F:serine-type endopeptidase activity"/>
    <property type="evidence" value="ECO:0007669"/>
    <property type="project" value="InterPro"/>
</dbReference>
<dbReference type="SMART" id="SM00020">
    <property type="entry name" value="Tryp_SPc"/>
    <property type="match status" value="1"/>
</dbReference>
<feature type="compositionally biased region" description="Basic and acidic residues" evidence="2">
    <location>
        <begin position="266"/>
        <end position="275"/>
    </location>
</feature>
<dbReference type="InterPro" id="IPR043504">
    <property type="entry name" value="Peptidase_S1_PA_chymotrypsin"/>
</dbReference>
<reference evidence="5" key="2">
    <citation type="submission" date="2025-08" db="UniProtKB">
        <authorList>
            <consortium name="Ensembl"/>
        </authorList>
    </citation>
    <scope>IDENTIFICATION</scope>
</reference>
<evidence type="ECO:0000313" key="6">
    <source>
        <dbReference type="Proteomes" id="UP000694542"/>
    </source>
</evidence>
<dbReference type="GO" id="GO:0006508">
    <property type="term" value="P:proteolysis"/>
    <property type="evidence" value="ECO:0007669"/>
    <property type="project" value="InterPro"/>
</dbReference>
<feature type="domain" description="Peptidase S1" evidence="4">
    <location>
        <begin position="38"/>
        <end position="232"/>
    </location>
</feature>
<keyword evidence="3" id="KW-0732">Signal</keyword>
<dbReference type="Gene3D" id="2.40.10.10">
    <property type="entry name" value="Trypsin-like serine proteases"/>
    <property type="match status" value="2"/>
</dbReference>
<accession>A0A8C0S3X4</accession>
<feature type="compositionally biased region" description="Basic and acidic residues" evidence="2">
    <location>
        <begin position="250"/>
        <end position="259"/>
    </location>
</feature>